<dbReference type="InterPro" id="IPR002156">
    <property type="entry name" value="RNaseH_domain"/>
</dbReference>
<feature type="domain" description="RNase H type-1" evidence="1">
    <location>
        <begin position="41"/>
        <end position="126"/>
    </location>
</feature>
<organism evidence="2 3">
    <name type="scientific">Gossypium arboreum</name>
    <name type="common">Tree cotton</name>
    <name type="synonym">Gossypium nanking</name>
    <dbReference type="NCBI Taxonomy" id="29729"/>
    <lineage>
        <taxon>Eukaryota</taxon>
        <taxon>Viridiplantae</taxon>
        <taxon>Streptophyta</taxon>
        <taxon>Embryophyta</taxon>
        <taxon>Tracheophyta</taxon>
        <taxon>Spermatophyta</taxon>
        <taxon>Magnoliopsida</taxon>
        <taxon>eudicotyledons</taxon>
        <taxon>Gunneridae</taxon>
        <taxon>Pentapetalae</taxon>
        <taxon>rosids</taxon>
        <taxon>malvids</taxon>
        <taxon>Malvales</taxon>
        <taxon>Malvaceae</taxon>
        <taxon>Malvoideae</taxon>
        <taxon>Gossypium</taxon>
    </lineage>
</organism>
<dbReference type="SUPFAM" id="SSF53098">
    <property type="entry name" value="Ribonuclease H-like"/>
    <property type="match status" value="1"/>
</dbReference>
<dbReference type="Gene3D" id="3.30.420.10">
    <property type="entry name" value="Ribonuclease H-like superfamily/Ribonuclease H"/>
    <property type="match status" value="1"/>
</dbReference>
<proteinExistence type="predicted"/>
<comment type="caution">
    <text evidence="2">The sequence shown here is derived from an EMBL/GenBank/DDBJ whole genome shotgun (WGS) entry which is preliminary data.</text>
</comment>
<evidence type="ECO:0000259" key="1">
    <source>
        <dbReference type="Pfam" id="PF13456"/>
    </source>
</evidence>
<dbReference type="InterPro" id="IPR012337">
    <property type="entry name" value="RNaseH-like_sf"/>
</dbReference>
<evidence type="ECO:0000313" key="2">
    <source>
        <dbReference type="EMBL" id="KAK5802154.1"/>
    </source>
</evidence>
<sequence>MIDVSIVMLGQKIASIFFINVLQQQKNQLMHERKITTGRELAQNIRRHMAEYEGAKLGILTGVHSIKIIGDSKTTIRKCQTTATNKSVIGAIIKDIQNKKTCFQEIIFHHIQRSENSQAHRLAKEALDRGGNSYLRGEELKPHNRIRENMAKKLRLRKCLGEMISKEDSKKIKPLETAIVRRDWILKWQLRSFNGIQSFEMIRLVRRLSLLLA</sequence>
<evidence type="ECO:0000313" key="3">
    <source>
        <dbReference type="Proteomes" id="UP001358586"/>
    </source>
</evidence>
<name>A0ABR0NLD5_GOSAR</name>
<dbReference type="CDD" id="cd06222">
    <property type="entry name" value="RNase_H_like"/>
    <property type="match status" value="1"/>
</dbReference>
<dbReference type="InterPro" id="IPR044730">
    <property type="entry name" value="RNase_H-like_dom_plant"/>
</dbReference>
<dbReference type="InterPro" id="IPR036397">
    <property type="entry name" value="RNaseH_sf"/>
</dbReference>
<keyword evidence="3" id="KW-1185">Reference proteome</keyword>
<dbReference type="Pfam" id="PF13456">
    <property type="entry name" value="RVT_3"/>
    <property type="match status" value="1"/>
</dbReference>
<protein>
    <recommendedName>
        <fullName evidence="1">RNase H type-1 domain-containing protein</fullName>
    </recommendedName>
</protein>
<reference evidence="2 3" key="1">
    <citation type="submission" date="2023-03" db="EMBL/GenBank/DDBJ databases">
        <title>WGS of Gossypium arboreum.</title>
        <authorList>
            <person name="Yu D."/>
        </authorList>
    </citation>
    <scope>NUCLEOTIDE SEQUENCE [LARGE SCALE GENOMIC DNA]</scope>
    <source>
        <tissue evidence="2">Leaf</tissue>
    </source>
</reference>
<accession>A0ABR0NLD5</accession>
<dbReference type="Proteomes" id="UP001358586">
    <property type="component" value="Chromosome 9"/>
</dbReference>
<gene>
    <name evidence="2" type="ORF">PVK06_029737</name>
</gene>
<dbReference type="EMBL" id="JARKNE010000009">
    <property type="protein sequence ID" value="KAK5802154.1"/>
    <property type="molecule type" value="Genomic_DNA"/>
</dbReference>